<name>A0A177NNT5_9GAMM</name>
<feature type="transmembrane region" description="Helical" evidence="1">
    <location>
        <begin position="97"/>
        <end position="117"/>
    </location>
</feature>
<protein>
    <recommendedName>
        <fullName evidence="4">DUF1640 domain-containing protein</fullName>
    </recommendedName>
</protein>
<dbReference type="EMBL" id="LUUK01000163">
    <property type="protein sequence ID" value="OAI19013.1"/>
    <property type="molecule type" value="Genomic_DNA"/>
</dbReference>
<keyword evidence="3" id="KW-1185">Reference proteome</keyword>
<dbReference type="Gene3D" id="1.20.5.340">
    <property type="match status" value="1"/>
</dbReference>
<evidence type="ECO:0000313" key="2">
    <source>
        <dbReference type="EMBL" id="OAI19013.1"/>
    </source>
</evidence>
<sequence>MNTIILDTLEFANKLKAGGFTDQQAETQARAIAEIVERQLVSRQDFDQHQSEIKRDIHESENKLEIRIKELETTLRKDIEILRAETKRDVAETKAELIRWVVGVGILQIAIITALLLRLANRI</sequence>
<dbReference type="Proteomes" id="UP000077628">
    <property type="component" value="Unassembled WGS sequence"/>
</dbReference>
<evidence type="ECO:0008006" key="4">
    <source>
        <dbReference type="Google" id="ProtNLM"/>
    </source>
</evidence>
<proteinExistence type="predicted"/>
<dbReference type="OrthoDB" id="5571890at2"/>
<accession>A0A177NNT5</accession>
<keyword evidence="1" id="KW-1133">Transmembrane helix</keyword>
<evidence type="ECO:0000313" key="3">
    <source>
        <dbReference type="Proteomes" id="UP000077628"/>
    </source>
</evidence>
<keyword evidence="1" id="KW-0472">Membrane</keyword>
<dbReference type="RefSeq" id="WP_064028343.1">
    <property type="nucleotide sequence ID" value="NZ_LUUK01000163.1"/>
</dbReference>
<comment type="caution">
    <text evidence="2">The sequence shown here is derived from an EMBL/GenBank/DDBJ whole genome shotgun (WGS) entry which is preliminary data.</text>
</comment>
<keyword evidence="1" id="KW-0812">Transmembrane</keyword>
<evidence type="ECO:0000256" key="1">
    <source>
        <dbReference type="SAM" id="Phobius"/>
    </source>
</evidence>
<gene>
    <name evidence="2" type="ORF">A1355_05185</name>
</gene>
<dbReference type="STRING" id="702114.A1355_05185"/>
<reference evidence="3" key="1">
    <citation type="submission" date="2016-03" db="EMBL/GenBank/DDBJ databases">
        <authorList>
            <person name="Heylen K."/>
            <person name="De Vos P."/>
            <person name="Vekeman B."/>
        </authorList>
    </citation>
    <scope>NUCLEOTIDE SEQUENCE [LARGE SCALE GENOMIC DNA]</scope>
    <source>
        <strain evidence="3">R-45383</strain>
    </source>
</reference>
<organism evidence="2 3">
    <name type="scientific">Methylomonas koyamae</name>
    <dbReference type="NCBI Taxonomy" id="702114"/>
    <lineage>
        <taxon>Bacteria</taxon>
        <taxon>Pseudomonadati</taxon>
        <taxon>Pseudomonadota</taxon>
        <taxon>Gammaproteobacteria</taxon>
        <taxon>Methylococcales</taxon>
        <taxon>Methylococcaceae</taxon>
        <taxon>Methylomonas</taxon>
    </lineage>
</organism>
<dbReference type="AlphaFoldDB" id="A0A177NNT5"/>